<name>A0A4R4ZQ28_9ACTN</name>
<comment type="caution">
    <text evidence="1">The sequence shown here is derived from an EMBL/GenBank/DDBJ whole genome shotgun (WGS) entry which is preliminary data.</text>
</comment>
<evidence type="ECO:0000313" key="1">
    <source>
        <dbReference type="EMBL" id="TDD61051.1"/>
    </source>
</evidence>
<dbReference type="Proteomes" id="UP000295124">
    <property type="component" value="Unassembled WGS sequence"/>
</dbReference>
<evidence type="ECO:0000313" key="2">
    <source>
        <dbReference type="Proteomes" id="UP000295124"/>
    </source>
</evidence>
<keyword evidence="2" id="KW-1185">Reference proteome</keyword>
<proteinExistence type="predicted"/>
<organism evidence="1 2">
    <name type="scientific">Kribbella antibiotica</name>
    <dbReference type="NCBI Taxonomy" id="190195"/>
    <lineage>
        <taxon>Bacteria</taxon>
        <taxon>Bacillati</taxon>
        <taxon>Actinomycetota</taxon>
        <taxon>Actinomycetes</taxon>
        <taxon>Propionibacteriales</taxon>
        <taxon>Kribbellaceae</taxon>
        <taxon>Kribbella</taxon>
    </lineage>
</organism>
<dbReference type="AlphaFoldDB" id="A0A4R4ZQ28"/>
<sequence>MKVMRGSRMVDWRDAPTDHANAYAVAFGLLYPHDLIRAEEISRHEAAYPRNRPYDPHDYARRMI</sequence>
<protein>
    <submittedName>
        <fullName evidence="1">Uncharacterized protein</fullName>
    </submittedName>
</protein>
<reference evidence="1 2" key="1">
    <citation type="submission" date="2019-03" db="EMBL/GenBank/DDBJ databases">
        <title>Draft genome sequences of novel Actinobacteria.</title>
        <authorList>
            <person name="Sahin N."/>
            <person name="Ay H."/>
            <person name="Saygin H."/>
        </authorList>
    </citation>
    <scope>NUCLEOTIDE SEQUENCE [LARGE SCALE GENOMIC DNA]</scope>
    <source>
        <strain evidence="1 2">JCM 13523</strain>
    </source>
</reference>
<dbReference type="EMBL" id="SMKX01000018">
    <property type="protein sequence ID" value="TDD61051.1"/>
    <property type="molecule type" value="Genomic_DNA"/>
</dbReference>
<accession>A0A4R4ZQ28</accession>
<gene>
    <name evidence="1" type="ORF">E1263_08655</name>
</gene>